<dbReference type="Gene3D" id="3.30.420.10">
    <property type="entry name" value="Ribonuclease H-like superfamily/Ribonuclease H"/>
    <property type="match status" value="1"/>
</dbReference>
<dbReference type="OrthoDB" id="7545062at2759"/>
<evidence type="ECO:0000313" key="1">
    <source>
        <dbReference type="Proteomes" id="UP000515204"/>
    </source>
</evidence>
<reference evidence="2" key="1">
    <citation type="submission" date="2025-08" db="UniProtKB">
        <authorList>
            <consortium name="RefSeq"/>
        </authorList>
    </citation>
    <scope>IDENTIFICATION</scope>
</reference>
<evidence type="ECO:0000313" key="2">
    <source>
        <dbReference type="RefSeq" id="XP_014487491.1"/>
    </source>
</evidence>
<accession>A0A6P3Y8V2</accession>
<dbReference type="PANTHER" id="PTHR46060">
    <property type="entry name" value="MARINER MOS1 TRANSPOSASE-LIKE PROTEIN"/>
    <property type="match status" value="1"/>
</dbReference>
<dbReference type="PANTHER" id="PTHR46060:SF1">
    <property type="entry name" value="MARINER MOS1 TRANSPOSASE-LIKE PROTEIN"/>
    <property type="match status" value="1"/>
</dbReference>
<dbReference type="GO" id="GO:0003676">
    <property type="term" value="F:nucleic acid binding"/>
    <property type="evidence" value="ECO:0007669"/>
    <property type="project" value="InterPro"/>
</dbReference>
<dbReference type="GeneID" id="106751177"/>
<dbReference type="Proteomes" id="UP000515204">
    <property type="component" value="Unplaced"/>
</dbReference>
<gene>
    <name evidence="2" type="primary">LOC106751177</name>
</gene>
<feature type="non-terminal residue" evidence="2">
    <location>
        <position position="185"/>
    </location>
</feature>
<dbReference type="RefSeq" id="XP_014487491.1">
    <property type="nucleotide sequence ID" value="XM_014632005.1"/>
</dbReference>
<dbReference type="KEGG" id="dqu:106751177"/>
<dbReference type="AlphaFoldDB" id="A0A6P3Y8V2"/>
<proteinExistence type="predicted"/>
<keyword evidence="1" id="KW-1185">Reference proteome</keyword>
<evidence type="ECO:0008006" key="3">
    <source>
        <dbReference type="Google" id="ProtNLM"/>
    </source>
</evidence>
<protein>
    <recommendedName>
        <fullName evidence="3">Mos1 transposase HTH domain-containing protein</fullName>
    </recommendedName>
</protein>
<dbReference type="InterPro" id="IPR052709">
    <property type="entry name" value="Transposase-MT_Hybrid"/>
</dbReference>
<dbReference type="InterPro" id="IPR036397">
    <property type="entry name" value="RNaseH_sf"/>
</dbReference>
<name>A0A6P3Y8V2_DINQU</name>
<sequence>MSERNVPSSVSQRIIIKFLTAKSVKLSDILKRLEAQFGDNTFKRTQVYEWHKQYLEGRETVKSKGHRRRSLTSVTEENIRLVGSFTESDRRLTVAEIASEVGNSFGSAQAIITDDFASRKFSVRWVPRPLTENQKRHRLEVCEWLLTRYQADGEAFSHRIVFCDEIWMYHYTPEPKEASMERQKE</sequence>
<organism evidence="1 2">
    <name type="scientific">Dinoponera quadriceps</name>
    <name type="common">South American ant</name>
    <dbReference type="NCBI Taxonomy" id="609295"/>
    <lineage>
        <taxon>Eukaryota</taxon>
        <taxon>Metazoa</taxon>
        <taxon>Ecdysozoa</taxon>
        <taxon>Arthropoda</taxon>
        <taxon>Hexapoda</taxon>
        <taxon>Insecta</taxon>
        <taxon>Pterygota</taxon>
        <taxon>Neoptera</taxon>
        <taxon>Endopterygota</taxon>
        <taxon>Hymenoptera</taxon>
        <taxon>Apocrita</taxon>
        <taxon>Aculeata</taxon>
        <taxon>Formicoidea</taxon>
        <taxon>Formicidae</taxon>
        <taxon>Ponerinae</taxon>
        <taxon>Ponerini</taxon>
        <taxon>Dinoponera</taxon>
    </lineage>
</organism>